<protein>
    <recommendedName>
        <fullName evidence="4">Aromatic hydrocarbon degradation protein</fullName>
    </recommendedName>
</protein>
<dbReference type="EMBL" id="CP029346">
    <property type="protein sequence ID" value="AWL09912.1"/>
    <property type="molecule type" value="Genomic_DNA"/>
</dbReference>
<evidence type="ECO:0000313" key="2">
    <source>
        <dbReference type="EMBL" id="AWL09912.1"/>
    </source>
</evidence>
<evidence type="ECO:0000313" key="3">
    <source>
        <dbReference type="Proteomes" id="UP000245468"/>
    </source>
</evidence>
<reference evidence="3" key="1">
    <citation type="submission" date="2018-05" db="EMBL/GenBank/DDBJ databases">
        <title>Pseudarcicella sp. HME7025 Genome sequencing and assembly.</title>
        <authorList>
            <person name="Kim H."/>
            <person name="Kang H."/>
            <person name="Joh K."/>
        </authorList>
    </citation>
    <scope>NUCLEOTIDE SEQUENCE [LARGE SCALE GENOMIC DNA]</scope>
    <source>
        <strain evidence="3">HME7025</strain>
    </source>
</reference>
<sequence>MVNYFMILRPLIIQNSNLKTSRALFLALSLLFSALNSFQSSAQTILNSPLSYVGMGELDEGGSPSNAMMGGLGVSNSNGIYANVINPALLARNRYTVFEVGAKAELKELQDTRQHQQIFGGNYHSLNLTLPISSRWTASIGFRPHSSVEYETRSFRRLNLLGVDSLIYSYAGKGGVTKLTFNNGVRIGKDFYVGIGIDYLFGTVNRNVSTQNLSDGQYYKIQLENRIDYSDFLFRGGLAYRKHLKNDMFINVGTSFDLSSTLSSKQLKRFAIMDLSGITVINADTLNKSTPFAQNLPVSQHFGVSLEKLANWMVGIDYSRTDWTKVDNNLGRSSRLPVSSRWSVGGEYTPDFEAISNYFKRVTYRAGFSYSTTPYDYLGNGKYAVDKYVSLGVALPLRNLSYLNIAYQIGKRGVLADNGLEEQYQRITIGLTLSDLWFQKVKLN</sequence>
<keyword evidence="1" id="KW-0732">Signal</keyword>
<dbReference type="KEGG" id="psez:HME7025_02063"/>
<dbReference type="Gene3D" id="2.40.160.60">
    <property type="entry name" value="Outer membrane protein transport protein (OMPP1/FadL/TodX)"/>
    <property type="match status" value="1"/>
</dbReference>
<organism evidence="2 3">
    <name type="scientific">Aquirufa nivalisilvae</name>
    <dbReference type="NCBI Taxonomy" id="2516557"/>
    <lineage>
        <taxon>Bacteria</taxon>
        <taxon>Pseudomonadati</taxon>
        <taxon>Bacteroidota</taxon>
        <taxon>Cytophagia</taxon>
        <taxon>Cytophagales</taxon>
        <taxon>Flectobacillaceae</taxon>
        <taxon>Aquirufa</taxon>
    </lineage>
</organism>
<name>A0A2S2DX86_9BACT</name>
<dbReference type="OrthoDB" id="1491239at2"/>
<accession>A0A2S2DX86</accession>
<dbReference type="SUPFAM" id="SSF56935">
    <property type="entry name" value="Porins"/>
    <property type="match status" value="1"/>
</dbReference>
<dbReference type="RefSeq" id="WP_109323687.1">
    <property type="nucleotide sequence ID" value="NZ_CP029346.1"/>
</dbReference>
<dbReference type="AlphaFoldDB" id="A0A2S2DX86"/>
<feature type="signal peptide" evidence="1">
    <location>
        <begin position="1"/>
        <end position="42"/>
    </location>
</feature>
<evidence type="ECO:0000256" key="1">
    <source>
        <dbReference type="SAM" id="SignalP"/>
    </source>
</evidence>
<keyword evidence="3" id="KW-1185">Reference proteome</keyword>
<gene>
    <name evidence="2" type="ORF">HME7025_02063</name>
</gene>
<evidence type="ECO:0008006" key="4">
    <source>
        <dbReference type="Google" id="ProtNLM"/>
    </source>
</evidence>
<dbReference type="Proteomes" id="UP000245468">
    <property type="component" value="Chromosome"/>
</dbReference>
<proteinExistence type="predicted"/>
<feature type="chain" id="PRO_5015727537" description="Aromatic hydrocarbon degradation protein" evidence="1">
    <location>
        <begin position="43"/>
        <end position="444"/>
    </location>
</feature>